<evidence type="ECO:0000313" key="6">
    <source>
        <dbReference type="EMBL" id="PKD44609.1"/>
    </source>
</evidence>
<evidence type="ECO:0000259" key="4">
    <source>
        <dbReference type="PROSITE" id="PS50042"/>
    </source>
</evidence>
<dbReference type="Proteomes" id="UP000233398">
    <property type="component" value="Unassembled WGS sequence"/>
</dbReference>
<dbReference type="EMBL" id="PISP01000001">
    <property type="protein sequence ID" value="PKD44609.1"/>
    <property type="molecule type" value="Genomic_DNA"/>
</dbReference>
<dbReference type="Gene3D" id="1.10.287.130">
    <property type="match status" value="1"/>
</dbReference>
<dbReference type="CDD" id="cd00038">
    <property type="entry name" value="CAP_ED"/>
    <property type="match status" value="1"/>
</dbReference>
<dbReference type="InterPro" id="IPR005467">
    <property type="entry name" value="His_kinase_dom"/>
</dbReference>
<comment type="caution">
    <text evidence="6">The sequence shown here is derived from an EMBL/GenBank/DDBJ whole genome shotgun (WGS) entry which is preliminary data.</text>
</comment>
<dbReference type="PROSITE" id="PS50109">
    <property type="entry name" value="HIS_KIN"/>
    <property type="match status" value="1"/>
</dbReference>
<dbReference type="SUPFAM" id="SSF55874">
    <property type="entry name" value="ATPase domain of HSP90 chaperone/DNA topoisomerase II/histidine kinase"/>
    <property type="match status" value="1"/>
</dbReference>
<evidence type="ECO:0000259" key="5">
    <source>
        <dbReference type="PROSITE" id="PS50109"/>
    </source>
</evidence>
<dbReference type="Gene3D" id="3.30.565.10">
    <property type="entry name" value="Histidine kinase-like ATPase, C-terminal domain"/>
    <property type="match status" value="1"/>
</dbReference>
<dbReference type="SMART" id="SM00387">
    <property type="entry name" value="HATPase_c"/>
    <property type="match status" value="1"/>
</dbReference>
<dbReference type="PRINTS" id="PR00344">
    <property type="entry name" value="BCTRLSENSOR"/>
</dbReference>
<dbReference type="InterPro" id="IPR003594">
    <property type="entry name" value="HATPase_dom"/>
</dbReference>
<gene>
    <name evidence="6" type="ORF">CWD77_03860</name>
</gene>
<dbReference type="InterPro" id="IPR000595">
    <property type="entry name" value="cNMP-bd_dom"/>
</dbReference>
<dbReference type="EC" id="2.7.13.3" evidence="2"/>
<dbReference type="Gene3D" id="2.60.120.10">
    <property type="entry name" value="Jelly Rolls"/>
    <property type="match status" value="1"/>
</dbReference>
<dbReference type="GO" id="GO:0004673">
    <property type="term" value="F:protein histidine kinase activity"/>
    <property type="evidence" value="ECO:0007669"/>
    <property type="project" value="UniProtKB-EC"/>
</dbReference>
<feature type="domain" description="Cyclic nucleotide-binding" evidence="4">
    <location>
        <begin position="42"/>
        <end position="120"/>
    </location>
</feature>
<dbReference type="Pfam" id="PF00027">
    <property type="entry name" value="cNMP_binding"/>
    <property type="match status" value="1"/>
</dbReference>
<dbReference type="PANTHER" id="PTHR43065">
    <property type="entry name" value="SENSOR HISTIDINE KINASE"/>
    <property type="match status" value="1"/>
</dbReference>
<organism evidence="6 7">
    <name type="scientific">Rhodohalobacter barkolensis</name>
    <dbReference type="NCBI Taxonomy" id="2053187"/>
    <lineage>
        <taxon>Bacteria</taxon>
        <taxon>Pseudomonadati</taxon>
        <taxon>Balneolota</taxon>
        <taxon>Balneolia</taxon>
        <taxon>Balneolales</taxon>
        <taxon>Balneolaceae</taxon>
        <taxon>Rhodohalobacter</taxon>
    </lineage>
</organism>
<feature type="domain" description="Histidine kinase" evidence="5">
    <location>
        <begin position="320"/>
        <end position="493"/>
    </location>
</feature>
<proteinExistence type="predicted"/>
<keyword evidence="3" id="KW-0175">Coiled coil</keyword>
<dbReference type="InterPro" id="IPR036890">
    <property type="entry name" value="HATPase_C_sf"/>
</dbReference>
<dbReference type="PANTHER" id="PTHR43065:SF48">
    <property type="entry name" value="HISTIDINE KINASE"/>
    <property type="match status" value="1"/>
</dbReference>
<evidence type="ECO:0000256" key="1">
    <source>
        <dbReference type="ARBA" id="ARBA00000085"/>
    </source>
</evidence>
<keyword evidence="7" id="KW-1185">Reference proteome</keyword>
<dbReference type="SMART" id="SM00100">
    <property type="entry name" value="cNMP"/>
    <property type="match status" value="1"/>
</dbReference>
<sequence>MKFKLGSQWLENREKVTGLLHRVLDENGQAEKYLFEVGDDITIFKEGEPLNNIYILLSGDVQLYKKKPYNDVQFPLQHLQSGSLIGIISFMTGLPSLTTAKTREACRFLKIPKKDVNHLIDIHPELDGYLDELIMANLLERYRQTIILQMKLDSVNSKLQNERNELKQAYKDLQSAQQALVHQEKMATLGQLVAGFAHEVNNPTAALLRSTDTLERHLIDLMNKLYEDGESELHQTGKQFFKLGRNAGFPDTKTIRERSSKLKEIFPEVKNSQIRLIAQMPDGYADLLQKVTEGDSEKIQYLLDQFEFGKMFQNIETAGERIAGLVKSLKSYSRSDTEDKYEWIDLREGIHDTLQLTSNRIKYYDLYLDLQEIPEIRADAAGLNQVWTNIILNASDAMGKQGSLDIRCGTSEDEELGKVIWVGFQDSGPGIPEELLDKIFDPKFTTKQTGAKFGLGLGLSISRDIIRQHGGEITAENLKEGGARFTVTIPLKSEY</sequence>
<dbReference type="Pfam" id="PF02518">
    <property type="entry name" value="HATPase_c"/>
    <property type="match status" value="1"/>
</dbReference>
<evidence type="ECO:0000256" key="3">
    <source>
        <dbReference type="SAM" id="Coils"/>
    </source>
</evidence>
<protein>
    <recommendedName>
        <fullName evidence="2">histidine kinase</fullName>
        <ecNumber evidence="2">2.7.13.3</ecNumber>
    </recommendedName>
</protein>
<comment type="catalytic activity">
    <reaction evidence="1">
        <text>ATP + protein L-histidine = ADP + protein N-phospho-L-histidine.</text>
        <dbReference type="EC" id="2.7.13.3"/>
    </reaction>
</comment>
<feature type="coiled-coil region" evidence="3">
    <location>
        <begin position="149"/>
        <end position="186"/>
    </location>
</feature>
<dbReference type="AlphaFoldDB" id="A0A2N0VKC2"/>
<dbReference type="SUPFAM" id="SSF51206">
    <property type="entry name" value="cAMP-binding domain-like"/>
    <property type="match status" value="1"/>
</dbReference>
<dbReference type="OrthoDB" id="9806995at2"/>
<evidence type="ECO:0000256" key="2">
    <source>
        <dbReference type="ARBA" id="ARBA00012438"/>
    </source>
</evidence>
<evidence type="ECO:0000313" key="7">
    <source>
        <dbReference type="Proteomes" id="UP000233398"/>
    </source>
</evidence>
<dbReference type="InterPro" id="IPR004358">
    <property type="entry name" value="Sig_transdc_His_kin-like_C"/>
</dbReference>
<dbReference type="InterPro" id="IPR014710">
    <property type="entry name" value="RmlC-like_jellyroll"/>
</dbReference>
<name>A0A2N0VKC2_9BACT</name>
<reference evidence="6 7" key="1">
    <citation type="submission" date="2017-11" db="EMBL/GenBank/DDBJ databases">
        <title>Rhodohalobacter 15182 sp. nov., isolated from a salt lake.</title>
        <authorList>
            <person name="Han S."/>
        </authorList>
    </citation>
    <scope>NUCLEOTIDE SEQUENCE [LARGE SCALE GENOMIC DNA]</scope>
    <source>
        <strain evidence="6 7">15182</strain>
    </source>
</reference>
<dbReference type="RefSeq" id="WP_101071900.1">
    <property type="nucleotide sequence ID" value="NZ_PISP01000001.1"/>
</dbReference>
<dbReference type="InterPro" id="IPR018490">
    <property type="entry name" value="cNMP-bd_dom_sf"/>
</dbReference>
<accession>A0A2N0VKC2</accession>
<dbReference type="PROSITE" id="PS50042">
    <property type="entry name" value="CNMP_BINDING_3"/>
    <property type="match status" value="1"/>
</dbReference>